<proteinExistence type="predicted"/>
<evidence type="ECO:0000313" key="2">
    <source>
        <dbReference type="Proteomes" id="UP000663848"/>
    </source>
</evidence>
<dbReference type="Proteomes" id="UP000663848">
    <property type="component" value="Unassembled WGS sequence"/>
</dbReference>
<sequence>VPMKAELDEINQLLEQVEEELRSSSDEDD</sequence>
<evidence type="ECO:0000313" key="1">
    <source>
        <dbReference type="EMBL" id="CAF5014942.1"/>
    </source>
</evidence>
<organism evidence="1 2">
    <name type="scientific">Rotaria socialis</name>
    <dbReference type="NCBI Taxonomy" id="392032"/>
    <lineage>
        <taxon>Eukaryota</taxon>
        <taxon>Metazoa</taxon>
        <taxon>Spiralia</taxon>
        <taxon>Gnathifera</taxon>
        <taxon>Rotifera</taxon>
        <taxon>Eurotatoria</taxon>
        <taxon>Bdelloidea</taxon>
        <taxon>Philodinida</taxon>
        <taxon>Philodinidae</taxon>
        <taxon>Rotaria</taxon>
    </lineage>
</organism>
<feature type="non-terminal residue" evidence="1">
    <location>
        <position position="1"/>
    </location>
</feature>
<name>A0A822AZZ8_9BILA</name>
<comment type="caution">
    <text evidence="1">The sequence shown here is derived from an EMBL/GenBank/DDBJ whole genome shotgun (WGS) entry which is preliminary data.</text>
</comment>
<dbReference type="EMBL" id="CAJOBR010036808">
    <property type="protein sequence ID" value="CAF5014942.1"/>
    <property type="molecule type" value="Genomic_DNA"/>
</dbReference>
<gene>
    <name evidence="1" type="ORF">QYT958_LOCUS39433</name>
</gene>
<reference evidence="1" key="1">
    <citation type="submission" date="2021-02" db="EMBL/GenBank/DDBJ databases">
        <authorList>
            <person name="Nowell W R."/>
        </authorList>
    </citation>
    <scope>NUCLEOTIDE SEQUENCE</scope>
</reference>
<protein>
    <submittedName>
        <fullName evidence="1">Uncharacterized protein</fullName>
    </submittedName>
</protein>
<accession>A0A822AZZ8</accession>
<dbReference type="AlphaFoldDB" id="A0A822AZZ8"/>